<dbReference type="EMBL" id="JAUZVV010000002">
    <property type="protein sequence ID" value="MDT3317420.1"/>
    <property type="molecule type" value="Genomic_DNA"/>
</dbReference>
<reference evidence="2 3" key="1">
    <citation type="submission" date="2023-08" db="EMBL/GenBank/DDBJ databases">
        <title>Microbacterium aquilitoris sp. nov. and Microbacterium gwkjibeachense sp. nov., isolated from beach.</title>
        <authorList>
            <person name="Lee S.D."/>
            <person name="Yang H."/>
            <person name="Kim I."/>
        </authorList>
    </citation>
    <scope>NUCLEOTIDE SEQUENCE [LARGE SCALE GENOMIC DNA]</scope>
    <source>
        <strain evidence="2 3">KSW4-11</strain>
    </source>
</reference>
<proteinExistence type="predicted"/>
<evidence type="ECO:0000313" key="2">
    <source>
        <dbReference type="EMBL" id="MDT3317420.1"/>
    </source>
</evidence>
<feature type="transmembrane region" description="Helical" evidence="1">
    <location>
        <begin position="52"/>
        <end position="73"/>
    </location>
</feature>
<comment type="caution">
    <text evidence="2">The sequence shown here is derived from an EMBL/GenBank/DDBJ whole genome shotgun (WGS) entry which is preliminary data.</text>
</comment>
<evidence type="ECO:0000313" key="3">
    <source>
        <dbReference type="Proteomes" id="UP001251849"/>
    </source>
</evidence>
<keyword evidence="1" id="KW-0812">Transmembrane</keyword>
<name>A0ABU3GD25_9MICO</name>
<keyword evidence="1" id="KW-0472">Membrane</keyword>
<protein>
    <submittedName>
        <fullName evidence="2">SHOCT domain-containing protein</fullName>
    </submittedName>
</protein>
<dbReference type="Proteomes" id="UP001251849">
    <property type="component" value="Unassembled WGS sequence"/>
</dbReference>
<evidence type="ECO:0000256" key="1">
    <source>
        <dbReference type="SAM" id="Phobius"/>
    </source>
</evidence>
<accession>A0ABU3GD25</accession>
<dbReference type="RefSeq" id="WP_311862442.1">
    <property type="nucleotide sequence ID" value="NZ_JAUZVV010000002.1"/>
</dbReference>
<keyword evidence="3" id="KW-1185">Reference proteome</keyword>
<gene>
    <name evidence="2" type="ORF">Q9S71_11390</name>
</gene>
<sequence length="159" mass="16283">MGWMPGVGLTFDDSGFVDDSGYIDDGVIGVPPGVDDGGVMDPTGMDGMASGFSAVFGLVLVLGIVGAVFGLVIRARKYRILSDAGIDPLTVDAQIAAKVLRSDALAPAASEPAVATPPAAPTPAVPTIEQRLIELDGLRARGIISDEEHREARAAVLKG</sequence>
<organism evidence="2 3">
    <name type="scientific">Microbacterium gawkjiense</name>
    <dbReference type="NCBI Taxonomy" id="3067309"/>
    <lineage>
        <taxon>Bacteria</taxon>
        <taxon>Bacillati</taxon>
        <taxon>Actinomycetota</taxon>
        <taxon>Actinomycetes</taxon>
        <taxon>Micrococcales</taxon>
        <taxon>Microbacteriaceae</taxon>
        <taxon>Microbacterium</taxon>
    </lineage>
</organism>
<keyword evidence="1" id="KW-1133">Transmembrane helix</keyword>